<sequence length="350" mass="37988">MRKKTTKFLKVMEVVIVSTGLIAGIFLVSLLQVSVVDGNLEQGAFMSSSPLLTMPSTANLSYDWAVGGYTNVIGKSDYGALWDNGFSAVKLGNYTVSYMVNVPVNVSGYLNVSLLSPFFNFFVPPPTPVTVNWMWIQDGVIYMDNGSVMPDINIWFVPNAPIYDGVIYLIYGGMELSHNGPYNETVFYSNGQWVIEINGHKIATVGDKGVQMKIHGEELIATDVFGITWPYSLVSGFSVKIDSFSTETNDVLPSAGVEVHSASASQFTNDNPDFVATFKFYVNNDLEHLYYANSSSLSADYGYMAGASAPPQTVYGSSLGYINLIGTKAGISSVSSNALAYLTQMPGTEF</sequence>
<dbReference type="Proteomes" id="UP000325030">
    <property type="component" value="Chromosome"/>
</dbReference>
<feature type="transmembrane region" description="Helical" evidence="1">
    <location>
        <begin position="12"/>
        <end position="31"/>
    </location>
</feature>
<reference evidence="2 4" key="2">
    <citation type="journal article" date="2020" name="Int. J. Syst. Evol. Microbiol.">
        <title>Sulfuracidifex tepidarius gen. nov., sp. nov. and transfer of Sulfolobus metallicus Huber and Stetter 1992 to the genus Sulfuracidifex as Sulfuracidifex metallicus comb. nov.</title>
        <authorList>
            <person name="Itoh T."/>
            <person name="Miura T."/>
            <person name="Sakai H.D."/>
            <person name="Kato S."/>
            <person name="Ohkuma M."/>
            <person name="Takashina T."/>
        </authorList>
    </citation>
    <scope>NUCLEOTIDE SEQUENCE [LARGE SCALE GENOMIC DNA]</scope>
    <source>
        <strain evidence="2 4">IC-006</strain>
        <strain evidence="3">IC-007</strain>
    </source>
</reference>
<dbReference type="OrthoDB" id="40467at2157"/>
<keyword evidence="1" id="KW-0472">Membrane</keyword>
<dbReference type="GeneID" id="41717302"/>
<reference evidence="5" key="1">
    <citation type="submission" date="2018-09" db="EMBL/GenBank/DDBJ databases">
        <title>Complete Genome Sequencing of Sulfolobus sp. JCM 16834.</title>
        <authorList>
            <person name="Kato S."/>
            <person name="Itoh T."/>
            <person name="Ohkuma M."/>
        </authorList>
    </citation>
    <scope>NUCLEOTIDE SEQUENCE [LARGE SCALE GENOMIC DNA]</scope>
    <source>
        <strain evidence="5">IC-007</strain>
    </source>
</reference>
<accession>A0A510E1N8</accession>
<keyword evidence="4" id="KW-1185">Reference proteome</keyword>
<evidence type="ECO:0000313" key="3">
    <source>
        <dbReference type="EMBL" id="BBG26406.1"/>
    </source>
</evidence>
<gene>
    <name evidence="2" type="ORF">IC006_0947</name>
    <name evidence="3" type="ORF">IC007_0914</name>
</gene>
<dbReference type="EMBL" id="AP018929">
    <property type="protein sequence ID" value="BBG23659.1"/>
    <property type="molecule type" value="Genomic_DNA"/>
</dbReference>
<evidence type="ECO:0000313" key="5">
    <source>
        <dbReference type="Proteomes" id="UP000325030"/>
    </source>
</evidence>
<organism evidence="2 4">
    <name type="scientific">Sulfuracidifex tepidarius</name>
    <dbReference type="NCBI Taxonomy" id="1294262"/>
    <lineage>
        <taxon>Archaea</taxon>
        <taxon>Thermoproteota</taxon>
        <taxon>Thermoprotei</taxon>
        <taxon>Sulfolobales</taxon>
        <taxon>Sulfolobaceae</taxon>
        <taxon>Sulfuracidifex</taxon>
    </lineage>
</organism>
<dbReference type="KEGG" id="step:IC006_0947"/>
<dbReference type="EMBL" id="AP018930">
    <property type="protein sequence ID" value="BBG26406.1"/>
    <property type="molecule type" value="Genomic_DNA"/>
</dbReference>
<keyword evidence="1" id="KW-0812">Transmembrane</keyword>
<proteinExistence type="predicted"/>
<accession>A0A510DU06</accession>
<evidence type="ECO:0000256" key="1">
    <source>
        <dbReference type="SAM" id="Phobius"/>
    </source>
</evidence>
<dbReference type="AlphaFoldDB" id="A0A510DU06"/>
<protein>
    <submittedName>
        <fullName evidence="2">Uncharacterized protein</fullName>
    </submittedName>
</protein>
<evidence type="ECO:0000313" key="4">
    <source>
        <dbReference type="Proteomes" id="UP000322983"/>
    </source>
</evidence>
<keyword evidence="1" id="KW-1133">Transmembrane helix</keyword>
<evidence type="ECO:0000313" key="2">
    <source>
        <dbReference type="EMBL" id="BBG23659.1"/>
    </source>
</evidence>
<dbReference type="STRING" id="1294262.GCA_001316085_02751"/>
<dbReference type="Proteomes" id="UP000322983">
    <property type="component" value="Chromosome"/>
</dbReference>
<name>A0A510DU06_9CREN</name>
<dbReference type="RefSeq" id="WP_054846681.1">
    <property type="nucleotide sequence ID" value="NZ_AP018929.1"/>
</dbReference>